<dbReference type="SUPFAM" id="SSF51735">
    <property type="entry name" value="NAD(P)-binding Rossmann-fold domains"/>
    <property type="match status" value="1"/>
</dbReference>
<dbReference type="AlphaFoldDB" id="A0A918XXR7"/>
<evidence type="ECO:0000313" key="3">
    <source>
        <dbReference type="EMBL" id="GHD62376.1"/>
    </source>
</evidence>
<dbReference type="Proteomes" id="UP000630353">
    <property type="component" value="Unassembled WGS sequence"/>
</dbReference>
<organism evidence="3 4">
    <name type="scientific">Thalassobaculum fulvum</name>
    <dbReference type="NCBI Taxonomy" id="1633335"/>
    <lineage>
        <taxon>Bacteria</taxon>
        <taxon>Pseudomonadati</taxon>
        <taxon>Pseudomonadota</taxon>
        <taxon>Alphaproteobacteria</taxon>
        <taxon>Rhodospirillales</taxon>
        <taxon>Thalassobaculaceae</taxon>
        <taxon>Thalassobaculum</taxon>
    </lineage>
</organism>
<dbReference type="Pfam" id="PF13561">
    <property type="entry name" value="adh_short_C2"/>
    <property type="match status" value="1"/>
</dbReference>
<reference evidence="3" key="2">
    <citation type="submission" date="2020-09" db="EMBL/GenBank/DDBJ databases">
        <authorList>
            <person name="Sun Q."/>
            <person name="Kim S."/>
        </authorList>
    </citation>
    <scope>NUCLEOTIDE SEQUENCE</scope>
    <source>
        <strain evidence="3">KCTC 42651</strain>
    </source>
</reference>
<dbReference type="CDD" id="cd05233">
    <property type="entry name" value="SDR_c"/>
    <property type="match status" value="1"/>
</dbReference>
<evidence type="ECO:0000256" key="1">
    <source>
        <dbReference type="ARBA" id="ARBA00006484"/>
    </source>
</evidence>
<evidence type="ECO:0000256" key="2">
    <source>
        <dbReference type="ARBA" id="ARBA00023002"/>
    </source>
</evidence>
<protein>
    <submittedName>
        <fullName evidence="3">Short-chain dehydrogenase</fullName>
    </submittedName>
</protein>
<comment type="caution">
    <text evidence="3">The sequence shown here is derived from an EMBL/GenBank/DDBJ whole genome shotgun (WGS) entry which is preliminary data.</text>
</comment>
<accession>A0A918XXR7</accession>
<name>A0A918XXR7_9PROT</name>
<dbReference type="EMBL" id="BMZS01000014">
    <property type="protein sequence ID" value="GHD62376.1"/>
    <property type="molecule type" value="Genomic_DNA"/>
</dbReference>
<reference evidence="3" key="1">
    <citation type="journal article" date="2014" name="Int. J. Syst. Evol. Microbiol.">
        <title>Complete genome sequence of Corynebacterium casei LMG S-19264T (=DSM 44701T), isolated from a smear-ripened cheese.</title>
        <authorList>
            <consortium name="US DOE Joint Genome Institute (JGI-PGF)"/>
            <person name="Walter F."/>
            <person name="Albersmeier A."/>
            <person name="Kalinowski J."/>
            <person name="Ruckert C."/>
        </authorList>
    </citation>
    <scope>NUCLEOTIDE SEQUENCE</scope>
    <source>
        <strain evidence="3">KCTC 42651</strain>
    </source>
</reference>
<sequence>MNLDFGDRTALVTGGASGIGRACAEALAAAGARVVVADRDAAAGEGVAKSVGGTFRRIDVGDEQAVAEAVDAVEREVGPIDVLVTCAGVLQRTLPPGELSWKEWDLVQRIHLRGTYACCAEVGTRMAGRGRGAIVVIASVAGMRSGPLHSYGPAKAAIINLAECLAGEWGRRGVRVNAVAPGFTETPALERGFATGTLEAGTLAGSSALGRLVRAEEIAGAVTFLASDLASAITGVTLPVDAGYLVATPWSAYGGVRGEGPGD</sequence>
<keyword evidence="4" id="KW-1185">Reference proteome</keyword>
<comment type="similarity">
    <text evidence="1">Belongs to the short-chain dehydrogenases/reductases (SDR) family.</text>
</comment>
<dbReference type="FunFam" id="3.40.50.720:FF:000084">
    <property type="entry name" value="Short-chain dehydrogenase reductase"/>
    <property type="match status" value="1"/>
</dbReference>
<evidence type="ECO:0000313" key="4">
    <source>
        <dbReference type="Proteomes" id="UP000630353"/>
    </source>
</evidence>
<dbReference type="PRINTS" id="PR00080">
    <property type="entry name" value="SDRFAMILY"/>
</dbReference>
<dbReference type="PANTHER" id="PTHR42760:SF115">
    <property type="entry name" value="3-OXOACYL-[ACYL-CARRIER-PROTEIN] REDUCTASE FABG"/>
    <property type="match status" value="1"/>
</dbReference>
<gene>
    <name evidence="3" type="ORF">GCM10017083_51130</name>
</gene>
<dbReference type="InterPro" id="IPR036291">
    <property type="entry name" value="NAD(P)-bd_dom_sf"/>
</dbReference>
<dbReference type="InterPro" id="IPR002347">
    <property type="entry name" value="SDR_fam"/>
</dbReference>
<keyword evidence="2" id="KW-0560">Oxidoreductase</keyword>
<dbReference type="PRINTS" id="PR00081">
    <property type="entry name" value="GDHRDH"/>
</dbReference>
<dbReference type="RefSeq" id="WP_189995056.1">
    <property type="nucleotide sequence ID" value="NZ_BMZS01000014.1"/>
</dbReference>
<dbReference type="PANTHER" id="PTHR42760">
    <property type="entry name" value="SHORT-CHAIN DEHYDROGENASES/REDUCTASES FAMILY MEMBER"/>
    <property type="match status" value="1"/>
</dbReference>
<proteinExistence type="inferred from homology"/>
<dbReference type="GO" id="GO:0016616">
    <property type="term" value="F:oxidoreductase activity, acting on the CH-OH group of donors, NAD or NADP as acceptor"/>
    <property type="evidence" value="ECO:0007669"/>
    <property type="project" value="TreeGrafter"/>
</dbReference>
<dbReference type="Gene3D" id="3.40.50.720">
    <property type="entry name" value="NAD(P)-binding Rossmann-like Domain"/>
    <property type="match status" value="1"/>
</dbReference>